<dbReference type="InterPro" id="IPR051522">
    <property type="entry name" value="ISC_assembly_LYR"/>
</dbReference>
<evidence type="ECO:0000313" key="3">
    <source>
        <dbReference type="Proteomes" id="UP000887566"/>
    </source>
</evidence>
<dbReference type="Pfam" id="PF05347">
    <property type="entry name" value="Complex1_LYR"/>
    <property type="match status" value="1"/>
</dbReference>
<dbReference type="PANTHER" id="PTHR13166:SF7">
    <property type="entry name" value="LYR MOTIF-CONTAINING PROTEIN 4"/>
    <property type="match status" value="1"/>
</dbReference>
<dbReference type="InterPro" id="IPR045297">
    <property type="entry name" value="Complex1_LYR_LYRM4"/>
</dbReference>
<evidence type="ECO:0000259" key="2">
    <source>
        <dbReference type="Pfam" id="PF05347"/>
    </source>
</evidence>
<dbReference type="GO" id="GO:0005739">
    <property type="term" value="C:mitochondrion"/>
    <property type="evidence" value="ECO:0007669"/>
    <property type="project" value="TreeGrafter"/>
</dbReference>
<dbReference type="GO" id="GO:0016226">
    <property type="term" value="P:iron-sulfur cluster assembly"/>
    <property type="evidence" value="ECO:0007669"/>
    <property type="project" value="InterPro"/>
</dbReference>
<proteinExistence type="inferred from homology"/>
<organism evidence="3 5">
    <name type="scientific">Plectus sambesii</name>
    <dbReference type="NCBI Taxonomy" id="2011161"/>
    <lineage>
        <taxon>Eukaryota</taxon>
        <taxon>Metazoa</taxon>
        <taxon>Ecdysozoa</taxon>
        <taxon>Nematoda</taxon>
        <taxon>Chromadorea</taxon>
        <taxon>Plectida</taxon>
        <taxon>Plectina</taxon>
        <taxon>Plectoidea</taxon>
        <taxon>Plectidae</taxon>
        <taxon>Plectus</taxon>
    </lineage>
</organism>
<dbReference type="GO" id="GO:1990221">
    <property type="term" value="C:L-cysteine desulfurase complex"/>
    <property type="evidence" value="ECO:0007669"/>
    <property type="project" value="TreeGrafter"/>
</dbReference>
<dbReference type="CDD" id="cd20264">
    <property type="entry name" value="Complex1_LYR_LYRM4"/>
    <property type="match status" value="1"/>
</dbReference>
<dbReference type="Proteomes" id="UP000887566">
    <property type="component" value="Unplaced"/>
</dbReference>
<dbReference type="AlphaFoldDB" id="A0A914XCL3"/>
<evidence type="ECO:0000313" key="5">
    <source>
        <dbReference type="WBParaSite" id="PSAMB.scaffold758size41815.g8526.t1"/>
    </source>
</evidence>
<dbReference type="InterPro" id="IPR008011">
    <property type="entry name" value="Complex1_LYR_dom"/>
</dbReference>
<keyword evidence="3" id="KW-1185">Reference proteome</keyword>
<name>A0A914XCL3_9BILA</name>
<dbReference type="WBParaSite" id="PSAMB.scaffold758size41815.g8526.t1">
    <property type="protein sequence ID" value="PSAMB.scaffold758size41815.g8526.t1"/>
    <property type="gene ID" value="PSAMB.scaffold758size41815.g8526"/>
</dbReference>
<feature type="domain" description="Complex 1 LYR protein" evidence="2">
    <location>
        <begin position="9"/>
        <end position="64"/>
    </location>
</feature>
<protein>
    <submittedName>
        <fullName evidence="4 5">Complex 1 LYR protein domain-containing protein</fullName>
    </submittedName>
</protein>
<sequence>MATITRLAWLGLYKDLQRASSEFKQFGYREFAKRRVREYFELNRKETDQQKLAALYQKGQETLKVIHRQAAIGDLFPASKLIIEQPTPAH</sequence>
<evidence type="ECO:0000256" key="1">
    <source>
        <dbReference type="ARBA" id="ARBA00009508"/>
    </source>
</evidence>
<evidence type="ECO:0000313" key="4">
    <source>
        <dbReference type="WBParaSite" id="PSAMB.scaffold663size44258.g7920.t1"/>
    </source>
</evidence>
<dbReference type="PANTHER" id="PTHR13166">
    <property type="entry name" value="PROTEIN C6ORF149"/>
    <property type="match status" value="1"/>
</dbReference>
<accession>A0A914XCL3</accession>
<reference evidence="4 5" key="1">
    <citation type="submission" date="2022-11" db="UniProtKB">
        <authorList>
            <consortium name="WormBaseParasite"/>
        </authorList>
    </citation>
    <scope>IDENTIFICATION</scope>
</reference>
<dbReference type="WBParaSite" id="PSAMB.scaffold663size44258.g7920.t1">
    <property type="protein sequence ID" value="PSAMB.scaffold663size44258.g7920.t1"/>
    <property type="gene ID" value="PSAMB.scaffold663size44258.g7920"/>
</dbReference>
<comment type="similarity">
    <text evidence="1">Belongs to the complex I LYR family.</text>
</comment>